<gene>
    <name evidence="3" type="ORF">H9I45_00260</name>
</gene>
<dbReference type="AlphaFoldDB" id="A0A7L8AGH3"/>
<comment type="similarity">
    <text evidence="1">Belongs to the metallo-beta-lactamase superfamily. Class-B beta-lactamase family.</text>
</comment>
<accession>A0A7L8AGH3</accession>
<dbReference type="KEGG" id="phal:H9I45_00260"/>
<dbReference type="InterPro" id="IPR050855">
    <property type="entry name" value="NDM-1-like"/>
</dbReference>
<name>A0A7L8AGH3_9FLAO</name>
<protein>
    <submittedName>
        <fullName evidence="3">MBL fold metallo-hydrolase</fullName>
    </submittedName>
</protein>
<dbReference type="InterPro" id="IPR001279">
    <property type="entry name" value="Metallo-B-lactamas"/>
</dbReference>
<dbReference type="RefSeq" id="WP_088355294.1">
    <property type="nucleotide sequence ID" value="NZ_CP061813.1"/>
</dbReference>
<feature type="domain" description="Metallo-beta-lactamase" evidence="2">
    <location>
        <begin position="42"/>
        <end position="223"/>
    </location>
</feature>
<dbReference type="GO" id="GO:0016787">
    <property type="term" value="F:hydrolase activity"/>
    <property type="evidence" value="ECO:0007669"/>
    <property type="project" value="UniProtKB-KW"/>
</dbReference>
<sequence>MKISTFILLLFTVTFSINSQNKEVKITTEKLTDNIYILKGQGGNIGLFVGEDAVFMIDDQFAPLTPKILNAIKKITTKPVKYLVNSHWHGDHTGGNENMQKEGAIIVAHDNVRKRMNTDSEVRGRVKKASPKEALPVITFSKDLMLHINNDDILVSHVHNAHTDGDAIIYFTANNVVHMGDTYFQGKFPYIDLNSGGNVNGVIAAAEKVILLADNNTKIIPGHGNLSNREELISYKNMLVDLREKIQLEIDNGKTLEEVKANNEITKNYNSFSGWINEEKIRVAIYSSLVKK</sequence>
<dbReference type="CDD" id="cd16282">
    <property type="entry name" value="metallo-hydrolase-like_MBL-fold"/>
    <property type="match status" value="1"/>
</dbReference>
<dbReference type="PANTHER" id="PTHR42951:SF4">
    <property type="entry name" value="ACYL-COENZYME A THIOESTERASE MBLAC2"/>
    <property type="match status" value="1"/>
</dbReference>
<proteinExistence type="inferred from homology"/>
<dbReference type="Proteomes" id="UP000516764">
    <property type="component" value="Chromosome"/>
</dbReference>
<dbReference type="SMART" id="SM00849">
    <property type="entry name" value="Lactamase_B"/>
    <property type="match status" value="1"/>
</dbReference>
<evidence type="ECO:0000313" key="4">
    <source>
        <dbReference type="Proteomes" id="UP000516764"/>
    </source>
</evidence>
<dbReference type="Pfam" id="PF00753">
    <property type="entry name" value="Lactamase_B"/>
    <property type="match status" value="1"/>
</dbReference>
<dbReference type="PANTHER" id="PTHR42951">
    <property type="entry name" value="METALLO-BETA-LACTAMASE DOMAIN-CONTAINING"/>
    <property type="match status" value="1"/>
</dbReference>
<evidence type="ECO:0000259" key="2">
    <source>
        <dbReference type="SMART" id="SM00849"/>
    </source>
</evidence>
<organism evidence="3 4">
    <name type="scientific">Polaribacter haliotis</name>
    <dbReference type="NCBI Taxonomy" id="1888915"/>
    <lineage>
        <taxon>Bacteria</taxon>
        <taxon>Pseudomonadati</taxon>
        <taxon>Bacteroidota</taxon>
        <taxon>Flavobacteriia</taxon>
        <taxon>Flavobacteriales</taxon>
        <taxon>Flavobacteriaceae</taxon>
    </lineage>
</organism>
<evidence type="ECO:0000256" key="1">
    <source>
        <dbReference type="ARBA" id="ARBA00005250"/>
    </source>
</evidence>
<dbReference type="GO" id="GO:0017001">
    <property type="term" value="P:antibiotic catabolic process"/>
    <property type="evidence" value="ECO:0007669"/>
    <property type="project" value="UniProtKB-ARBA"/>
</dbReference>
<keyword evidence="4" id="KW-1185">Reference proteome</keyword>
<dbReference type="SUPFAM" id="SSF56281">
    <property type="entry name" value="Metallo-hydrolase/oxidoreductase"/>
    <property type="match status" value="1"/>
</dbReference>
<dbReference type="InterPro" id="IPR036866">
    <property type="entry name" value="RibonucZ/Hydroxyglut_hydro"/>
</dbReference>
<dbReference type="EMBL" id="CP061813">
    <property type="protein sequence ID" value="QOD60909.1"/>
    <property type="molecule type" value="Genomic_DNA"/>
</dbReference>
<reference evidence="3 4" key="1">
    <citation type="journal article" date="2016" name="Int. J. Syst. Evol. Microbiol.">
        <title>Polaribacter haliotis sp. nov., isolated from the gut of abalone Haliotis discus hannai.</title>
        <authorList>
            <person name="Kim Y.O."/>
            <person name="Park I.S."/>
            <person name="Park S."/>
            <person name="Nam B.H."/>
            <person name="Park J.M."/>
            <person name="Kim D.G."/>
            <person name="Yoon J.H."/>
        </authorList>
    </citation>
    <scope>NUCLEOTIDE SEQUENCE [LARGE SCALE GENOMIC DNA]</scope>
    <source>
        <strain evidence="3 4">KCTC 52418</strain>
    </source>
</reference>
<evidence type="ECO:0000313" key="3">
    <source>
        <dbReference type="EMBL" id="QOD60909.1"/>
    </source>
</evidence>
<keyword evidence="3" id="KW-0378">Hydrolase</keyword>
<dbReference type="OrthoDB" id="9769598at2"/>
<dbReference type="Gene3D" id="3.60.15.10">
    <property type="entry name" value="Ribonuclease Z/Hydroxyacylglutathione hydrolase-like"/>
    <property type="match status" value="1"/>
</dbReference>